<dbReference type="InterPro" id="IPR020038">
    <property type="entry name" value="Circ_bacteriocin"/>
</dbReference>
<accession>A0A0X8XVH9</accession>
<keyword evidence="5" id="KW-1185">Reference proteome</keyword>
<dbReference type="InterPro" id="IPR009086">
    <property type="entry name" value="Bacteriocin_AS48"/>
</dbReference>
<evidence type="ECO:0000313" key="4">
    <source>
        <dbReference type="EMBL" id="CUU67557.1"/>
    </source>
</evidence>
<organism evidence="4 5">
    <name type="scientific">Corynebacterium variabile</name>
    <dbReference type="NCBI Taxonomy" id="1727"/>
    <lineage>
        <taxon>Bacteria</taxon>
        <taxon>Bacillati</taxon>
        <taxon>Actinomycetota</taxon>
        <taxon>Actinomycetes</taxon>
        <taxon>Mycobacteriales</taxon>
        <taxon>Corynebacteriaceae</taxon>
        <taxon>Corynebacterium</taxon>
    </lineage>
</organism>
<evidence type="ECO:0000256" key="2">
    <source>
        <dbReference type="ARBA" id="ARBA00022525"/>
    </source>
</evidence>
<keyword evidence="2" id="KW-0964">Secreted</keyword>
<gene>
    <name evidence="4" type="ORF">CVAR292_02921</name>
</gene>
<evidence type="ECO:0000313" key="5">
    <source>
        <dbReference type="Proteomes" id="UP000182498"/>
    </source>
</evidence>
<reference evidence="5" key="1">
    <citation type="submission" date="2015-11" db="EMBL/GenBank/DDBJ databases">
        <authorList>
            <person name="Dugat-Bony E."/>
        </authorList>
    </citation>
    <scope>NUCLEOTIDE SEQUENCE [LARGE SCALE GENOMIC DNA]</scope>
    <source>
        <strain evidence="5">Mu292</strain>
    </source>
</reference>
<name>A0A0X8XVH9_9CORY</name>
<evidence type="ECO:0000256" key="3">
    <source>
        <dbReference type="SAM" id="Phobius"/>
    </source>
</evidence>
<protein>
    <submittedName>
        <fullName evidence="4">Bacteriocin class IId cyclical uberolysin-like</fullName>
    </submittedName>
</protein>
<evidence type="ECO:0000256" key="1">
    <source>
        <dbReference type="ARBA" id="ARBA00004613"/>
    </source>
</evidence>
<dbReference type="Proteomes" id="UP000182498">
    <property type="component" value="Unassembled WGS sequence"/>
</dbReference>
<dbReference type="GO" id="GO:0005576">
    <property type="term" value="C:extracellular region"/>
    <property type="evidence" value="ECO:0007669"/>
    <property type="project" value="UniProtKB-SubCell"/>
</dbReference>
<proteinExistence type="predicted"/>
<feature type="transmembrane region" description="Helical" evidence="3">
    <location>
        <begin position="20"/>
        <end position="44"/>
    </location>
</feature>
<sequence length="101" mass="9805">MSSTVSLQNKSTPSVPFKKVTTLAATATAVAGLFFSTFAASWIAGQLGISAAAASQVVNAIDKGGWALAAVGALVGGGISGAIIATTRAIIVKKGKTVAAA</sequence>
<dbReference type="Gene3D" id="1.20.225.10">
    <property type="entry name" value="Bacteriocin AS-48"/>
    <property type="match status" value="1"/>
</dbReference>
<keyword evidence="3" id="KW-0472">Membrane</keyword>
<keyword evidence="3" id="KW-0812">Transmembrane</keyword>
<comment type="subcellular location">
    <subcellularLocation>
        <location evidence="1">Secreted</location>
    </subcellularLocation>
</comment>
<keyword evidence="3" id="KW-1133">Transmembrane helix</keyword>
<feature type="transmembrane region" description="Helical" evidence="3">
    <location>
        <begin position="64"/>
        <end position="86"/>
    </location>
</feature>
<dbReference type="AlphaFoldDB" id="A0A0X8XVH9"/>
<dbReference type="EMBL" id="FAUH01000034">
    <property type="protein sequence ID" value="CUU67557.1"/>
    <property type="molecule type" value="Genomic_DNA"/>
</dbReference>
<dbReference type="RefSeq" id="WP_014009958.1">
    <property type="nucleotide sequence ID" value="NZ_FAUH01000034.1"/>
</dbReference>
<dbReference type="Pfam" id="PF09221">
    <property type="entry name" value="Bacteriocin_IId"/>
    <property type="match status" value="1"/>
</dbReference>